<dbReference type="EMBL" id="REFJ01000001">
    <property type="protein sequence ID" value="RMA82271.1"/>
    <property type="molecule type" value="Genomic_DNA"/>
</dbReference>
<comment type="miscellaneous">
    <text evidence="8">This function is generally fulfilled by the C-terminal part of HisG, which is missing in some bacteria such as this one.</text>
</comment>
<evidence type="ECO:0000256" key="7">
    <source>
        <dbReference type="ARBA" id="ARBA00025246"/>
    </source>
</evidence>
<evidence type="ECO:0000256" key="1">
    <source>
        <dbReference type="ARBA" id="ARBA00004496"/>
    </source>
</evidence>
<evidence type="ECO:0000256" key="2">
    <source>
        <dbReference type="ARBA" id="ARBA00004667"/>
    </source>
</evidence>
<comment type="subcellular location">
    <subcellularLocation>
        <location evidence="1 8">Cytoplasm</location>
    </subcellularLocation>
</comment>
<sequence length="386" mass="42212">MSSVNRWLLPEGIEELLPETARRVEFLRRHLLNLYTSWGYQLVIPPLVEFTESLLLDQNSDLDLKTLKVMDRISGKMMGLRADITAQIARIDAHAMRNEGANRLCYAGSVVHTTPSAPLASRSPIQIGCELYGESSVSGDVEVMSLMLQTLSTIGVADLTLDLGHISILEELQLAAELSATDRDALAAALKTKSMAQFDAVLAQLTIDTKIQQQLRAVATIQGGSDALRQLDELLRGTSANLDIALDELQVSFQTIAKRFPSVAVFIDLTEMRGFDYHTGLVFSALSSSSGKPLANGGRYNNISHQFGRDRAATGFNCDLKALSLVATVEPPEMLAPIYVASSDVEALWQEIEVRRQNGETVVEGNAPEGGRQLIYRDQRAALINL</sequence>
<proteinExistence type="inferred from homology"/>
<evidence type="ECO:0000256" key="9">
    <source>
        <dbReference type="PIRSR" id="PIRSR001549-1"/>
    </source>
</evidence>
<dbReference type="GO" id="GO:0016757">
    <property type="term" value="F:glycosyltransferase activity"/>
    <property type="evidence" value="ECO:0007669"/>
    <property type="project" value="UniProtKB-KW"/>
</dbReference>
<keyword evidence="11" id="KW-0328">Glycosyltransferase</keyword>
<dbReference type="Gene3D" id="3.30.930.10">
    <property type="entry name" value="Bira Bifunctional Protein, Domain 2"/>
    <property type="match status" value="1"/>
</dbReference>
<keyword evidence="11" id="KW-0808">Transferase</keyword>
<evidence type="ECO:0000256" key="5">
    <source>
        <dbReference type="ARBA" id="ARBA00020397"/>
    </source>
</evidence>
<evidence type="ECO:0000313" key="11">
    <source>
        <dbReference type="EMBL" id="RMA82271.1"/>
    </source>
</evidence>
<reference evidence="11 12" key="1">
    <citation type="submission" date="2018-10" db="EMBL/GenBank/DDBJ databases">
        <title>Genomic Encyclopedia of Type Strains, Phase IV (KMG-IV): sequencing the most valuable type-strain genomes for metagenomic binning, comparative biology and taxonomic classification.</title>
        <authorList>
            <person name="Goeker M."/>
        </authorList>
    </citation>
    <scope>NUCLEOTIDE SEQUENCE [LARGE SCALE GENOMIC DNA]</scope>
    <source>
        <strain evidence="11 12">DSM 25080</strain>
    </source>
</reference>
<feature type="binding site" evidence="9">
    <location>
        <position position="130"/>
    </location>
    <ligand>
        <name>L-histidine</name>
        <dbReference type="ChEBI" id="CHEBI:57595"/>
    </ligand>
</feature>
<dbReference type="InterPro" id="IPR004516">
    <property type="entry name" value="HisRS/HisZ"/>
</dbReference>
<evidence type="ECO:0000256" key="6">
    <source>
        <dbReference type="ARBA" id="ARBA00022490"/>
    </source>
</evidence>
<evidence type="ECO:0000256" key="4">
    <source>
        <dbReference type="ARBA" id="ARBA00011496"/>
    </source>
</evidence>
<comment type="function">
    <text evidence="7 8">Required for the first step of histidine biosynthesis. May allow the feedback regulation of ATP phosphoribosyltransferase activity by histidine.</text>
</comment>
<keyword evidence="12" id="KW-1185">Reference proteome</keyword>
<protein>
    <recommendedName>
        <fullName evidence="5 8">ATP phosphoribosyltransferase regulatory subunit</fullName>
    </recommendedName>
</protein>
<dbReference type="GO" id="GO:0000105">
    <property type="term" value="P:L-histidine biosynthetic process"/>
    <property type="evidence" value="ECO:0007669"/>
    <property type="project" value="UniProtKB-UniRule"/>
</dbReference>
<feature type="domain" description="Class II Histidinyl-tRNA synthetase (HisRS)-like catalytic core" evidence="10">
    <location>
        <begin position="12"/>
        <end position="323"/>
    </location>
</feature>
<comment type="subunit">
    <text evidence="4 8">Heteromultimer composed of HisG and HisZ subunits.</text>
</comment>
<dbReference type="OrthoDB" id="9769617at2"/>
<comment type="similarity">
    <text evidence="3 8">Belongs to the class-II aminoacyl-tRNA synthetase family. HisZ subfamily.</text>
</comment>
<keyword evidence="6 8" id="KW-0963">Cytoplasm</keyword>
<dbReference type="GO" id="GO:0004821">
    <property type="term" value="F:histidine-tRNA ligase activity"/>
    <property type="evidence" value="ECO:0007669"/>
    <property type="project" value="TreeGrafter"/>
</dbReference>
<dbReference type="Proteomes" id="UP000267187">
    <property type="component" value="Unassembled WGS sequence"/>
</dbReference>
<dbReference type="Pfam" id="PF13393">
    <property type="entry name" value="tRNA-synt_His"/>
    <property type="match status" value="1"/>
</dbReference>
<dbReference type="GO" id="GO:0005737">
    <property type="term" value="C:cytoplasm"/>
    <property type="evidence" value="ECO:0007669"/>
    <property type="project" value="UniProtKB-SubCell"/>
</dbReference>
<dbReference type="InterPro" id="IPR041715">
    <property type="entry name" value="HisRS-like_core"/>
</dbReference>
<dbReference type="RefSeq" id="WP_121875614.1">
    <property type="nucleotide sequence ID" value="NZ_REFJ01000001.1"/>
</dbReference>
<dbReference type="InterPro" id="IPR004517">
    <property type="entry name" value="HisZ"/>
</dbReference>
<dbReference type="AlphaFoldDB" id="A0A3M0AAV0"/>
<dbReference type="NCBIfam" id="NF008935">
    <property type="entry name" value="PRK12292.1-1"/>
    <property type="match status" value="1"/>
</dbReference>
<evidence type="ECO:0000313" key="12">
    <source>
        <dbReference type="Proteomes" id="UP000267187"/>
    </source>
</evidence>
<name>A0A3M0AAV0_9GAMM</name>
<feature type="binding site" evidence="9">
    <location>
        <position position="273"/>
    </location>
    <ligand>
        <name>L-histidine</name>
        <dbReference type="ChEBI" id="CHEBI:57595"/>
    </ligand>
</feature>
<dbReference type="HAMAP" id="MF_00125">
    <property type="entry name" value="HisZ"/>
    <property type="match status" value="1"/>
</dbReference>
<dbReference type="SUPFAM" id="SSF55681">
    <property type="entry name" value="Class II aaRS and biotin synthetases"/>
    <property type="match status" value="1"/>
</dbReference>
<dbReference type="PANTHER" id="PTHR43707">
    <property type="entry name" value="HISTIDYL-TRNA SYNTHETASE"/>
    <property type="match status" value="1"/>
</dbReference>
<dbReference type="PANTHER" id="PTHR43707:SF1">
    <property type="entry name" value="HISTIDINE--TRNA LIGASE, MITOCHONDRIAL-RELATED"/>
    <property type="match status" value="1"/>
</dbReference>
<accession>A0A3M0AAV0</accession>
<comment type="caution">
    <text evidence="11">The sequence shown here is derived from an EMBL/GenBank/DDBJ whole genome shotgun (WGS) entry which is preliminary data.</text>
</comment>
<dbReference type="GO" id="GO:0006427">
    <property type="term" value="P:histidyl-tRNA aminoacylation"/>
    <property type="evidence" value="ECO:0007669"/>
    <property type="project" value="TreeGrafter"/>
</dbReference>
<feature type="binding site" evidence="9">
    <location>
        <position position="126"/>
    </location>
    <ligand>
        <name>L-histidine</name>
        <dbReference type="ChEBI" id="CHEBI:57595"/>
    </ligand>
</feature>
<dbReference type="InterPro" id="IPR045864">
    <property type="entry name" value="aa-tRNA-synth_II/BPL/LPL"/>
</dbReference>
<gene>
    <name evidence="8" type="primary">hisZ</name>
    <name evidence="11" type="ORF">DFR27_0219</name>
</gene>
<keyword evidence="8" id="KW-0028">Amino-acid biosynthesis</keyword>
<dbReference type="NCBIfam" id="TIGR00443">
    <property type="entry name" value="hisZ_biosyn_reg"/>
    <property type="match status" value="1"/>
</dbReference>
<evidence type="ECO:0000259" key="10">
    <source>
        <dbReference type="Pfam" id="PF13393"/>
    </source>
</evidence>
<organism evidence="11 12">
    <name type="scientific">Umboniibacter marinipuniceus</name>
    <dbReference type="NCBI Taxonomy" id="569599"/>
    <lineage>
        <taxon>Bacteria</taxon>
        <taxon>Pseudomonadati</taxon>
        <taxon>Pseudomonadota</taxon>
        <taxon>Gammaproteobacteria</taxon>
        <taxon>Cellvibrionales</taxon>
        <taxon>Cellvibrionaceae</taxon>
        <taxon>Umboniibacter</taxon>
    </lineage>
</organism>
<dbReference type="UniPathway" id="UPA00031">
    <property type="reaction ID" value="UER00006"/>
</dbReference>
<comment type="pathway">
    <text evidence="2 8">Amino-acid biosynthesis; L-histidine biosynthesis; L-histidine from 5-phospho-alpha-D-ribose 1-diphosphate: step 1/9.</text>
</comment>
<evidence type="ECO:0000256" key="3">
    <source>
        <dbReference type="ARBA" id="ARBA00005539"/>
    </source>
</evidence>
<feature type="binding site" evidence="9">
    <location>
        <begin position="83"/>
        <end position="85"/>
    </location>
    <ligand>
        <name>L-histidine</name>
        <dbReference type="ChEBI" id="CHEBI:57595"/>
    </ligand>
</feature>
<dbReference type="PIRSF" id="PIRSF001549">
    <property type="entry name" value="His-tRNA_synth"/>
    <property type="match status" value="1"/>
</dbReference>
<dbReference type="CDD" id="cd00773">
    <property type="entry name" value="HisRS-like_core"/>
    <property type="match status" value="1"/>
</dbReference>
<keyword evidence="8" id="KW-0368">Histidine biosynthesis</keyword>
<evidence type="ECO:0000256" key="8">
    <source>
        <dbReference type="HAMAP-Rule" id="MF_00125"/>
    </source>
</evidence>
<dbReference type="NCBIfam" id="NF009086">
    <property type="entry name" value="PRK12421.1"/>
    <property type="match status" value="1"/>
</dbReference>